<protein>
    <submittedName>
        <fullName evidence="3">Copper-translocating P-type ATPase</fullName>
    </submittedName>
</protein>
<evidence type="ECO:0000313" key="4">
    <source>
        <dbReference type="Proteomes" id="UP000011944"/>
    </source>
</evidence>
<dbReference type="GO" id="GO:0055070">
    <property type="term" value="P:copper ion homeostasis"/>
    <property type="evidence" value="ECO:0007669"/>
    <property type="project" value="TreeGrafter"/>
</dbReference>
<accession>M1ZZV2</accession>
<reference evidence="3 4" key="2">
    <citation type="submission" date="2013-03" db="EMBL/GenBank/DDBJ databases">
        <title>Diversity in Clostridium botulinum.</title>
        <authorList>
            <person name="Timme R.E."/>
            <person name="Allard M."/>
            <person name="Luo Y."/>
            <person name="Strain E."/>
            <person name="Gonzalez-Escalona N."/>
            <person name="Brown E."/>
        </authorList>
    </citation>
    <scope>NUCLEOTIDE SEQUENCE [LARGE SCALE GENOMIC DNA]</scope>
    <source>
        <strain evidence="3 4">CFSAN001627</strain>
    </source>
</reference>
<comment type="caution">
    <text evidence="3">The sequence shown here is derived from an EMBL/GenBank/DDBJ whole genome shotgun (WGS) entry which is preliminary data.</text>
</comment>
<dbReference type="Proteomes" id="UP000011944">
    <property type="component" value="Unassembled WGS sequence"/>
</dbReference>
<keyword evidence="2" id="KW-0472">Membrane</keyword>
<evidence type="ECO:0000313" key="3">
    <source>
        <dbReference type="EMBL" id="EKN43348.1"/>
    </source>
</evidence>
<dbReference type="PANTHER" id="PTHR43520:SF8">
    <property type="entry name" value="P-TYPE CU(+) TRANSPORTER"/>
    <property type="match status" value="1"/>
</dbReference>
<keyword evidence="1" id="KW-1278">Translocase</keyword>
<dbReference type="GO" id="GO:0016020">
    <property type="term" value="C:membrane"/>
    <property type="evidence" value="ECO:0007669"/>
    <property type="project" value="TreeGrafter"/>
</dbReference>
<dbReference type="PANTHER" id="PTHR43520">
    <property type="entry name" value="ATP7, ISOFORM B"/>
    <property type="match status" value="1"/>
</dbReference>
<dbReference type="GO" id="GO:0005507">
    <property type="term" value="F:copper ion binding"/>
    <property type="evidence" value="ECO:0007669"/>
    <property type="project" value="TreeGrafter"/>
</dbReference>
<proteinExistence type="predicted"/>
<feature type="non-terminal residue" evidence="3">
    <location>
        <position position="1"/>
    </location>
</feature>
<feature type="transmembrane region" description="Helical" evidence="2">
    <location>
        <begin position="115"/>
        <end position="134"/>
    </location>
</feature>
<evidence type="ECO:0000256" key="2">
    <source>
        <dbReference type="SAM" id="Phobius"/>
    </source>
</evidence>
<name>M1ZZV2_CLOBO</name>
<keyword evidence="2" id="KW-1133">Transmembrane helix</keyword>
<feature type="non-terminal residue" evidence="3">
    <location>
        <position position="167"/>
    </location>
</feature>
<reference evidence="3 4" key="1">
    <citation type="submission" date="2012-10" db="EMBL/GenBank/DDBJ databases">
        <authorList>
            <person name="Strain E.A."/>
            <person name="Brown E."/>
            <person name="Allard M.W."/>
            <person name="Gonzalez-Escalona N."/>
            <person name="Timme R."/>
        </authorList>
    </citation>
    <scope>NUCLEOTIDE SEQUENCE [LARGE SCALE GENOMIC DNA]</scope>
    <source>
        <strain evidence="3 4">CFSAN001627</strain>
    </source>
</reference>
<sequence length="167" mass="18596">KSKVSLNDIKRAIEKAGYKALEEKNIEEEKKGKEDAIKSLWRRFIISLVFAIPLLTISMGSMMGLKLPKIINPMYNPLNFGLIQLILVIPIILVGNKFFRVGFKSLVKGNPNMDSLISIGTSAAVVYGIFAIFQISKGNMHYAHDLYFESGATILTLITLGKYLESV</sequence>
<gene>
    <name evidence="3" type="ORF">CFSAN001627_01081</name>
</gene>
<dbReference type="EMBL" id="AMXI01000064">
    <property type="protein sequence ID" value="EKN43348.1"/>
    <property type="molecule type" value="Genomic_DNA"/>
</dbReference>
<organism evidence="3 4">
    <name type="scientific">Clostridium botulinum CFSAN001627</name>
    <dbReference type="NCBI Taxonomy" id="1232189"/>
    <lineage>
        <taxon>Bacteria</taxon>
        <taxon>Bacillati</taxon>
        <taxon>Bacillota</taxon>
        <taxon>Clostridia</taxon>
        <taxon>Eubacteriales</taxon>
        <taxon>Clostridiaceae</taxon>
        <taxon>Clostridium</taxon>
    </lineage>
</organism>
<keyword evidence="2" id="KW-0812">Transmembrane</keyword>
<dbReference type="AlphaFoldDB" id="M1ZZV2"/>
<feature type="transmembrane region" description="Helical" evidence="2">
    <location>
        <begin position="44"/>
        <end position="65"/>
    </location>
</feature>
<evidence type="ECO:0000256" key="1">
    <source>
        <dbReference type="ARBA" id="ARBA00022967"/>
    </source>
</evidence>
<dbReference type="GO" id="GO:0043682">
    <property type="term" value="F:P-type divalent copper transporter activity"/>
    <property type="evidence" value="ECO:0007669"/>
    <property type="project" value="TreeGrafter"/>
</dbReference>
<feature type="transmembrane region" description="Helical" evidence="2">
    <location>
        <begin position="77"/>
        <end position="95"/>
    </location>
</feature>